<keyword evidence="2" id="KW-1185">Reference proteome</keyword>
<evidence type="ECO:0000313" key="2">
    <source>
        <dbReference type="Proteomes" id="UP000204584"/>
    </source>
</evidence>
<protein>
    <submittedName>
        <fullName evidence="1">Uncharacterized protein</fullName>
    </submittedName>
</protein>
<gene>
    <name evidence="1" type="ORF">psal_cds_948</name>
</gene>
<name>S4VWR3_9VIRU</name>
<dbReference type="Proteomes" id="UP000204584">
    <property type="component" value="Segment"/>
</dbReference>
<dbReference type="EMBL" id="KC977571">
    <property type="protein sequence ID" value="AGO85094.1"/>
    <property type="molecule type" value="Genomic_DNA"/>
</dbReference>
<proteinExistence type="predicted"/>
<dbReference type="KEGG" id="vg:16606881"/>
<reference evidence="1 2" key="1">
    <citation type="journal article" date="2013" name="Science">
        <title>Pandoraviruses: amoeba viruses with genomes up to 2.5 Mb reaching that of parasitic eukaryotes.</title>
        <authorList>
            <person name="Philippe N."/>
            <person name="Legendre M."/>
            <person name="Doutre G."/>
            <person name="Coute Y."/>
            <person name="Poirot O."/>
            <person name="Lescot M."/>
            <person name="Arslan D."/>
            <person name="Seltzer V."/>
            <person name="Bertaux L."/>
            <person name="Bruley C."/>
            <person name="Garin J."/>
            <person name="Claverie J.M."/>
            <person name="Abergel C."/>
        </authorList>
    </citation>
    <scope>NUCLEOTIDE SEQUENCE [LARGE SCALE GENOMIC DNA]</scope>
</reference>
<accession>S4VWR3</accession>
<evidence type="ECO:0000313" key="1">
    <source>
        <dbReference type="EMBL" id="AGO85094.1"/>
    </source>
</evidence>
<dbReference type="GeneID" id="16606881"/>
<organism evidence="1 2">
    <name type="scientific">Pandoravirus salinus</name>
    <dbReference type="NCBI Taxonomy" id="1349410"/>
    <lineage>
        <taxon>Viruses</taxon>
        <taxon>Pandoravirus</taxon>
    </lineage>
</organism>
<sequence length="415" mass="45734">MVEWVCMRKETDPLVVLALCLGVRETSDIDAAAVMIAAGHADLVRYVVSRRFTADTARRRRDLWSDRPPMHRLTDLVVGRCSAASIDQYLDANPHVPVRIVPALRSNNMPTALSCLLGKHQKRFVHSTSVWKNIGAYATPPLLITLLDRVDAIKGSPRAPSDDPVHVLVTVDNGNWLYKCAMGATRNARIDILDILYARDHICYESADVYGLLDCAQSGGPAALQWVLGKWRSDMNRLGVAKSIHGGPQVLDWLWNESGLLDRPGCAAEEIDALAKSRSCREQPDMAIVVMDHYAGQAVAAESVAPLVRCALGSVRGCKGIVPVLDRVVSVLDRWDRLVQGALFPAIDLYAIAADERASCAGKIPCRRHRMPREFCSCCTISRHVTLRAAQGDTALSVLWKRWWPVALLSSEPSF</sequence>
<dbReference type="RefSeq" id="YP_008438168.1">
    <property type="nucleotide sequence ID" value="NC_022098.1"/>
</dbReference>